<accession>A1VSI0</accession>
<gene>
    <name evidence="1" type="ordered locus">Pnap_3310</name>
</gene>
<organism evidence="1 2">
    <name type="scientific">Polaromonas naphthalenivorans (strain CJ2)</name>
    <dbReference type="NCBI Taxonomy" id="365044"/>
    <lineage>
        <taxon>Bacteria</taxon>
        <taxon>Pseudomonadati</taxon>
        <taxon>Pseudomonadota</taxon>
        <taxon>Betaproteobacteria</taxon>
        <taxon>Burkholderiales</taxon>
        <taxon>Comamonadaceae</taxon>
        <taxon>Polaromonas</taxon>
    </lineage>
</organism>
<reference evidence="2" key="1">
    <citation type="journal article" date="2009" name="Environ. Microbiol.">
        <title>The genome of Polaromonas naphthalenivorans strain CJ2, isolated from coal tar-contaminated sediment, reveals physiological and metabolic versatility and evolution through extensive horizontal gene transfer.</title>
        <authorList>
            <person name="Yagi J.M."/>
            <person name="Sims D."/>
            <person name="Brettin T."/>
            <person name="Bruce D."/>
            <person name="Madsen E.L."/>
        </authorList>
    </citation>
    <scope>NUCLEOTIDE SEQUENCE [LARGE SCALE GENOMIC DNA]</scope>
    <source>
        <strain evidence="2">CJ2</strain>
    </source>
</reference>
<dbReference type="KEGG" id="pna:Pnap_3310"/>
<protein>
    <submittedName>
        <fullName evidence="1">Uncharacterized protein</fullName>
    </submittedName>
</protein>
<keyword evidence="2" id="KW-1185">Reference proteome</keyword>
<sequence>MPIRAKFKVQSITRIAGWGGPKEFHTIKLQPVVGGSPENKEFFANTPSGSIELAVVVASVGEQFDIGKEYYVDFTEAPAA</sequence>
<evidence type="ECO:0000313" key="2">
    <source>
        <dbReference type="Proteomes" id="UP000000644"/>
    </source>
</evidence>
<dbReference type="STRING" id="365044.Pnap_3310"/>
<dbReference type="RefSeq" id="WP_011802679.1">
    <property type="nucleotide sequence ID" value="NC_008781.1"/>
</dbReference>
<dbReference type="OrthoDB" id="9134808at2"/>
<name>A1VSI0_POLNA</name>
<dbReference type="AlphaFoldDB" id="A1VSI0"/>
<proteinExistence type="predicted"/>
<evidence type="ECO:0000313" key="1">
    <source>
        <dbReference type="EMBL" id="ABM38608.1"/>
    </source>
</evidence>
<dbReference type="HOGENOM" id="CLU_177571_0_0_4"/>
<dbReference type="Proteomes" id="UP000000644">
    <property type="component" value="Chromosome"/>
</dbReference>
<dbReference type="EMBL" id="CP000529">
    <property type="protein sequence ID" value="ABM38608.1"/>
    <property type="molecule type" value="Genomic_DNA"/>
</dbReference>